<keyword evidence="1" id="KW-0472">Membrane</keyword>
<dbReference type="EMBL" id="JAYFSO010000022">
    <property type="protein sequence ID" value="MEA5125399.1"/>
    <property type="molecule type" value="Genomic_DNA"/>
</dbReference>
<dbReference type="InterPro" id="IPR029062">
    <property type="entry name" value="Class_I_gatase-like"/>
</dbReference>
<dbReference type="Proteomes" id="UP001303614">
    <property type="component" value="Unassembled WGS sequence"/>
</dbReference>
<dbReference type="STRING" id="1843580.A7D17_18660"/>
<gene>
    <name evidence="3" type="ORF">A7D17_18660</name>
    <name evidence="2" type="ORF">VB146_16380</name>
</gene>
<dbReference type="Proteomes" id="UP000077659">
    <property type="component" value="Unassembled WGS sequence"/>
</dbReference>
<feature type="transmembrane region" description="Helical" evidence="1">
    <location>
        <begin position="38"/>
        <end position="56"/>
    </location>
</feature>
<evidence type="ECO:0000313" key="5">
    <source>
        <dbReference type="Proteomes" id="UP001303614"/>
    </source>
</evidence>
<protein>
    <submittedName>
        <fullName evidence="2">Carboxypeptidase regulatory-like domain-containing protein</fullName>
    </submittedName>
</protein>
<dbReference type="AlphaFoldDB" id="A0A1A9MAY6"/>
<keyword evidence="1" id="KW-1133">Transmembrane helix</keyword>
<name>A0A1A9MAY6_9XANT</name>
<keyword evidence="1" id="KW-0812">Transmembrane</keyword>
<sequence length="580" mass="60326">MTTALPWLVAAVLALLVVVGWIRLLRAQAARPRARGRLWWLLAAQPVLATLLYPVLLPPPRTGTAGVLQVATAGTDPAQLRPGAQWVALPEAPRLPGVPRVPDLATALRRNPGTASVVVHGDGLPARDRDGLAGVAVQAALGPPVRGLVAAWAPATVAPGQVVTITAQLQGVATAQVELLDPSGQRVDRARPDAHGQVRLRGLANAPGQVLFALQLRDAAGGKLGRLAVPVQIAAVPPARVVLLAGAPQPEFKYLRRWASDAGLVARSQVSVSAGLQLGDAVSLDAASLDRMDVLVLDTRRLLAMPTPQRQAVSAAIARGLGVLVQAADPADAATRTALAALGLAVTGGDASSAVALAPAGTPGDAGAQTAPPPLQRRNLQPQASDAVIAARASDGTALGWWRSVGRGRIGVSVVQDSYTLVLAGQRALHAQLWAQLLGAVARPAGAPASAVQEGWSGQRMRLCDLAADAAVSAPDGSRQPLLVERTGNAARCAGYWPAATGWHQLHAGPGPRWIYVRAPDEAPALYRQQLRARTLALAAAHASTSATTRPAPQPGPRWPWLLLWLVAATTTWWLERRRA</sequence>
<evidence type="ECO:0000313" key="4">
    <source>
        <dbReference type="Proteomes" id="UP000077659"/>
    </source>
</evidence>
<dbReference type="EMBL" id="LXNG01000019">
    <property type="protein sequence ID" value="OAG67219.1"/>
    <property type="molecule type" value="Genomic_DNA"/>
</dbReference>
<keyword evidence="5" id="KW-1185">Reference proteome</keyword>
<dbReference type="SUPFAM" id="SSF52317">
    <property type="entry name" value="Class I glutamine amidotransferase-like"/>
    <property type="match status" value="1"/>
</dbReference>
<evidence type="ECO:0000313" key="2">
    <source>
        <dbReference type="EMBL" id="MEA5125399.1"/>
    </source>
</evidence>
<dbReference type="OrthoDB" id="7199749at2"/>
<feature type="transmembrane region" description="Helical" evidence="1">
    <location>
        <begin position="6"/>
        <end position="26"/>
    </location>
</feature>
<evidence type="ECO:0000256" key="1">
    <source>
        <dbReference type="SAM" id="Phobius"/>
    </source>
</evidence>
<evidence type="ECO:0000313" key="3">
    <source>
        <dbReference type="EMBL" id="OAG67219.1"/>
    </source>
</evidence>
<reference evidence="3 4" key="1">
    <citation type="submission" date="2016-05" db="EMBL/GenBank/DDBJ databases">
        <title>Pathogenic, phenotypic and molecular characterisation of Xanthomonas nasturtii sp. nov. and Xanthomonas floridensis sp. nov., new species of Xanthomonas associated with watercress production in Florida.</title>
        <authorList>
            <person name="Vicente J.G."/>
            <person name="Rothwell S."/>
            <person name="Holub E.B."/>
            <person name="Studholme D.J."/>
        </authorList>
    </citation>
    <scope>NUCLEOTIDE SEQUENCE [LARGE SCALE GENOMIC DNA]</scope>
    <source>
        <strain evidence="3 4">WHRI 8848</strain>
    </source>
</reference>
<organism evidence="3 4">
    <name type="scientific">Xanthomonas floridensis</name>
    <dbReference type="NCBI Taxonomy" id="1843580"/>
    <lineage>
        <taxon>Bacteria</taxon>
        <taxon>Pseudomonadati</taxon>
        <taxon>Pseudomonadota</taxon>
        <taxon>Gammaproteobacteria</taxon>
        <taxon>Lysobacterales</taxon>
        <taxon>Lysobacteraceae</taxon>
        <taxon>Xanthomonas</taxon>
    </lineage>
</organism>
<comment type="caution">
    <text evidence="3">The sequence shown here is derived from an EMBL/GenBank/DDBJ whole genome shotgun (WGS) entry which is preliminary data.</text>
</comment>
<accession>A0A1A9MAY6</accession>
<reference evidence="2 5" key="2">
    <citation type="submission" date="2023-12" db="EMBL/GenBank/DDBJ databases">
        <title>Genome sequencing of Xanthomonas floridensis.</title>
        <authorList>
            <person name="Greer S."/>
            <person name="Harrison J."/>
            <person name="Grant M."/>
            <person name="Vicente J."/>
            <person name="Studholme D."/>
        </authorList>
    </citation>
    <scope>NUCLEOTIDE SEQUENCE [LARGE SCALE GENOMIC DNA]</scope>
    <source>
        <strain evidence="2 5">WHRI 8848</strain>
    </source>
</reference>
<proteinExistence type="predicted"/>
<dbReference type="RefSeq" id="WP_064509307.1">
    <property type="nucleotide sequence ID" value="NZ_JAYFSN010000022.1"/>
</dbReference>